<keyword evidence="5" id="KW-0418">Kinase</keyword>
<dbReference type="InterPro" id="IPR036388">
    <property type="entry name" value="WH-like_DNA-bd_sf"/>
</dbReference>
<dbReference type="GO" id="GO:0004673">
    <property type="term" value="F:protein histidine kinase activity"/>
    <property type="evidence" value="ECO:0007669"/>
    <property type="project" value="UniProtKB-EC"/>
</dbReference>
<dbReference type="Gene3D" id="1.10.10.10">
    <property type="entry name" value="Winged helix-like DNA-binding domain superfamily/Winged helix DNA-binding domain"/>
    <property type="match status" value="1"/>
</dbReference>
<feature type="domain" description="ANTAR" evidence="7">
    <location>
        <begin position="133"/>
        <end position="194"/>
    </location>
</feature>
<dbReference type="PROSITE" id="PS50112">
    <property type="entry name" value="PAS"/>
    <property type="match status" value="1"/>
</dbReference>
<sequence>MTGASMGNQLEPVLAAMAGGTAEPLGWFEYDVPSGAWSWSASLFQMHGFEPGEIVPTTEIFVSHKHPQDRPHTDEVLAAVLETGQPFCCRHRIITSQQQVRTVVTIGRGELDADGRVRRVFGYFVDITDAGRRALAEEIQDAVEKSAATRAVIEQAKGALMVVQGLSADDAFAVLRWHSSHANRKLRDIATFLTEGMSVPQTPDETPNQRIGRLLAAVVPQFDAPRELSVGRTDPSPG</sequence>
<dbReference type="Proteomes" id="UP000306985">
    <property type="component" value="Unassembled WGS sequence"/>
</dbReference>
<evidence type="ECO:0000259" key="6">
    <source>
        <dbReference type="PROSITE" id="PS50112"/>
    </source>
</evidence>
<evidence type="ECO:0000313" key="8">
    <source>
        <dbReference type="EMBL" id="TKV56325.1"/>
    </source>
</evidence>
<evidence type="ECO:0000256" key="1">
    <source>
        <dbReference type="ARBA" id="ARBA00000085"/>
    </source>
</evidence>
<dbReference type="PANTHER" id="PTHR43304:SF1">
    <property type="entry name" value="PAC DOMAIN-CONTAINING PROTEIN"/>
    <property type="match status" value="1"/>
</dbReference>
<dbReference type="PROSITE" id="PS50921">
    <property type="entry name" value="ANTAR"/>
    <property type="match status" value="1"/>
</dbReference>
<dbReference type="InterPro" id="IPR011006">
    <property type="entry name" value="CheY-like_superfamily"/>
</dbReference>
<evidence type="ECO:0000256" key="5">
    <source>
        <dbReference type="ARBA" id="ARBA00022777"/>
    </source>
</evidence>
<evidence type="ECO:0000313" key="9">
    <source>
        <dbReference type="Proteomes" id="UP000306985"/>
    </source>
</evidence>
<dbReference type="EC" id="2.7.13.3" evidence="2"/>
<gene>
    <name evidence="8" type="ORF">FDO65_20390</name>
</gene>
<dbReference type="Gene3D" id="3.30.450.20">
    <property type="entry name" value="PAS domain"/>
    <property type="match status" value="1"/>
</dbReference>
<dbReference type="EMBL" id="SZZH01000007">
    <property type="protein sequence ID" value="TKV56325.1"/>
    <property type="molecule type" value="Genomic_DNA"/>
</dbReference>
<dbReference type="InterPro" id="IPR035965">
    <property type="entry name" value="PAS-like_dom_sf"/>
</dbReference>
<accession>A0A4V6CSN8</accession>
<evidence type="ECO:0000256" key="2">
    <source>
        <dbReference type="ARBA" id="ARBA00012438"/>
    </source>
</evidence>
<dbReference type="GO" id="GO:0003723">
    <property type="term" value="F:RNA binding"/>
    <property type="evidence" value="ECO:0007669"/>
    <property type="project" value="InterPro"/>
</dbReference>
<dbReference type="Gene3D" id="2.10.70.100">
    <property type="match status" value="1"/>
</dbReference>
<dbReference type="InterPro" id="IPR013655">
    <property type="entry name" value="PAS_fold_3"/>
</dbReference>
<comment type="catalytic activity">
    <reaction evidence="1">
        <text>ATP + protein L-histidine = ADP + protein N-phospho-L-histidine.</text>
        <dbReference type="EC" id="2.7.13.3"/>
    </reaction>
</comment>
<dbReference type="PANTHER" id="PTHR43304">
    <property type="entry name" value="PHYTOCHROME-LIKE PROTEIN CPH1"/>
    <property type="match status" value="1"/>
</dbReference>
<dbReference type="SMART" id="SM01012">
    <property type="entry name" value="ANTAR"/>
    <property type="match status" value="1"/>
</dbReference>
<feature type="domain" description="PAS" evidence="6">
    <location>
        <begin position="39"/>
        <end position="84"/>
    </location>
</feature>
<dbReference type="Pfam" id="PF08447">
    <property type="entry name" value="PAS_3"/>
    <property type="match status" value="1"/>
</dbReference>
<evidence type="ECO:0000256" key="4">
    <source>
        <dbReference type="ARBA" id="ARBA00022679"/>
    </source>
</evidence>
<dbReference type="InterPro" id="IPR000014">
    <property type="entry name" value="PAS"/>
</dbReference>
<evidence type="ECO:0000256" key="3">
    <source>
        <dbReference type="ARBA" id="ARBA00022553"/>
    </source>
</evidence>
<protein>
    <recommendedName>
        <fullName evidence="2">histidine kinase</fullName>
        <ecNumber evidence="2">2.7.13.3</ecNumber>
    </recommendedName>
</protein>
<keyword evidence="4" id="KW-0808">Transferase</keyword>
<dbReference type="InterPro" id="IPR052162">
    <property type="entry name" value="Sensor_kinase/Photoreceptor"/>
</dbReference>
<keyword evidence="3" id="KW-0597">Phosphoprotein</keyword>
<proteinExistence type="predicted"/>
<dbReference type="SUPFAM" id="SSF55785">
    <property type="entry name" value="PYP-like sensor domain (PAS domain)"/>
    <property type="match status" value="1"/>
</dbReference>
<keyword evidence="9" id="KW-1185">Reference proteome</keyword>
<organism evidence="8 9">
    <name type="scientific">Nakamurella flava</name>
    <dbReference type="NCBI Taxonomy" id="2576308"/>
    <lineage>
        <taxon>Bacteria</taxon>
        <taxon>Bacillati</taxon>
        <taxon>Actinomycetota</taxon>
        <taxon>Actinomycetes</taxon>
        <taxon>Nakamurellales</taxon>
        <taxon>Nakamurellaceae</taxon>
        <taxon>Nakamurella</taxon>
    </lineage>
</organism>
<dbReference type="OrthoDB" id="3787288at2"/>
<dbReference type="Pfam" id="PF03861">
    <property type="entry name" value="ANTAR"/>
    <property type="match status" value="1"/>
</dbReference>
<evidence type="ECO:0000259" key="7">
    <source>
        <dbReference type="PROSITE" id="PS50921"/>
    </source>
</evidence>
<dbReference type="CDD" id="cd00130">
    <property type="entry name" value="PAS"/>
    <property type="match status" value="1"/>
</dbReference>
<dbReference type="InterPro" id="IPR005561">
    <property type="entry name" value="ANTAR"/>
</dbReference>
<dbReference type="SUPFAM" id="SSF52172">
    <property type="entry name" value="CheY-like"/>
    <property type="match status" value="1"/>
</dbReference>
<comment type="caution">
    <text evidence="8">The sequence shown here is derived from an EMBL/GenBank/DDBJ whole genome shotgun (WGS) entry which is preliminary data.</text>
</comment>
<reference evidence="8 9" key="1">
    <citation type="submission" date="2019-05" db="EMBL/GenBank/DDBJ databases">
        <title>Nakamurella sp. N5BH11, whole genome shotgun sequence.</title>
        <authorList>
            <person name="Tuo L."/>
        </authorList>
    </citation>
    <scope>NUCLEOTIDE SEQUENCE [LARGE SCALE GENOMIC DNA]</scope>
    <source>
        <strain evidence="8 9">N5BH11</strain>
    </source>
</reference>
<name>A0A4V6CSN8_9ACTN</name>
<dbReference type="AlphaFoldDB" id="A0A4V6CSN8"/>